<dbReference type="Pfam" id="PF17900">
    <property type="entry name" value="Peptidase_M1_N"/>
    <property type="match status" value="1"/>
</dbReference>
<dbReference type="InterPro" id="IPR027268">
    <property type="entry name" value="Peptidase_M4/M1_CTD_sf"/>
</dbReference>
<protein>
    <recommendedName>
        <fullName evidence="5 12">Aminopeptidase N</fullName>
        <ecNumber evidence="4 12">3.4.11.2</ecNumber>
    </recommendedName>
</protein>
<dbReference type="Gene3D" id="1.10.390.10">
    <property type="entry name" value="Neutral Protease Domain 2"/>
    <property type="match status" value="1"/>
</dbReference>
<dbReference type="Gene3D" id="1.25.50.10">
    <property type="entry name" value="Peptidase M1, alanyl aminopeptidase, C-terminal domain"/>
    <property type="match status" value="1"/>
</dbReference>
<comment type="catalytic activity">
    <reaction evidence="1">
        <text>Release of an N-terminal amino acid, Xaa-|-Yaa- from a peptide, amide or arylamide. Xaa is preferably Ala, but may be most amino acids including Pro (slow action). When a terminal hydrophobic residue is followed by a prolyl residue, the two may be released as an intact Xaa-Pro dipeptide.</text>
        <dbReference type="EC" id="3.4.11.2"/>
    </reaction>
</comment>
<proteinExistence type="inferred from homology"/>
<comment type="caution">
    <text evidence="17">The sequence shown here is derived from an EMBL/GenBank/DDBJ whole genome shotgun (WGS) entry which is preliminary data.</text>
</comment>
<evidence type="ECO:0000256" key="3">
    <source>
        <dbReference type="ARBA" id="ARBA00010136"/>
    </source>
</evidence>
<evidence type="ECO:0000256" key="8">
    <source>
        <dbReference type="ARBA" id="ARBA00022723"/>
    </source>
</evidence>
<feature type="domain" description="Peptidase M1 alanyl aminopeptidase Ig-like fold" evidence="14">
    <location>
        <begin position="446"/>
        <end position="547"/>
    </location>
</feature>
<dbReference type="InterPro" id="IPR042097">
    <property type="entry name" value="Aminopeptidase_N-like_N_sf"/>
</dbReference>
<dbReference type="InterPro" id="IPR014782">
    <property type="entry name" value="Peptidase_M1_dom"/>
</dbReference>
<dbReference type="Pfam" id="PF17432">
    <property type="entry name" value="DUF3458_C"/>
    <property type="match status" value="1"/>
</dbReference>
<dbReference type="CDD" id="cd09600">
    <property type="entry name" value="M1_APN"/>
    <property type="match status" value="1"/>
</dbReference>
<dbReference type="InterPro" id="IPR038438">
    <property type="entry name" value="PepN_Ig-like_sf"/>
</dbReference>
<accession>A0ABX5M9A9</accession>
<dbReference type="PANTHER" id="PTHR46322">
    <property type="entry name" value="PUROMYCIN-SENSITIVE AMINOPEPTIDASE"/>
    <property type="match status" value="1"/>
</dbReference>
<evidence type="ECO:0000259" key="13">
    <source>
        <dbReference type="Pfam" id="PF01433"/>
    </source>
</evidence>
<dbReference type="InterPro" id="IPR001930">
    <property type="entry name" value="Peptidase_M1"/>
</dbReference>
<dbReference type="EC" id="3.4.11.2" evidence="4 12"/>
<evidence type="ECO:0000256" key="11">
    <source>
        <dbReference type="ARBA" id="ARBA00023049"/>
    </source>
</evidence>
<comment type="similarity">
    <text evidence="3">Belongs to the peptidase M1 family.</text>
</comment>
<dbReference type="Pfam" id="PF11940">
    <property type="entry name" value="DUF3458"/>
    <property type="match status" value="1"/>
</dbReference>
<organism evidence="17 18">
    <name type="scientific">Nitrosomonas eutropha</name>
    <dbReference type="NCBI Taxonomy" id="916"/>
    <lineage>
        <taxon>Bacteria</taxon>
        <taxon>Pseudomonadati</taxon>
        <taxon>Pseudomonadota</taxon>
        <taxon>Betaproteobacteria</taxon>
        <taxon>Nitrosomonadales</taxon>
        <taxon>Nitrosomonadaceae</taxon>
        <taxon>Nitrosomonas</taxon>
    </lineage>
</organism>
<dbReference type="RefSeq" id="WP_011633538.1">
    <property type="nucleotide sequence ID" value="NZ_FNYF01000002.1"/>
</dbReference>
<feature type="domain" description="Peptidase M1 membrane alanine aminopeptidase" evidence="13">
    <location>
        <begin position="227"/>
        <end position="438"/>
    </location>
</feature>
<dbReference type="PRINTS" id="PR00756">
    <property type="entry name" value="ALADIPTASE"/>
</dbReference>
<evidence type="ECO:0000259" key="14">
    <source>
        <dbReference type="Pfam" id="PF11940"/>
    </source>
</evidence>
<keyword evidence="7" id="KW-0645">Protease</keyword>
<dbReference type="SUPFAM" id="SSF55486">
    <property type="entry name" value="Metalloproteases ('zincins'), catalytic domain"/>
    <property type="match status" value="1"/>
</dbReference>
<evidence type="ECO:0000259" key="16">
    <source>
        <dbReference type="Pfam" id="PF17900"/>
    </source>
</evidence>
<keyword evidence="8" id="KW-0479">Metal-binding</keyword>
<dbReference type="InterPro" id="IPR012779">
    <property type="entry name" value="Peptidase_M1_pepN"/>
</dbReference>
<dbReference type="InterPro" id="IPR037144">
    <property type="entry name" value="Peptidase_M1_pepN_C_sf"/>
</dbReference>
<evidence type="ECO:0000256" key="10">
    <source>
        <dbReference type="ARBA" id="ARBA00022833"/>
    </source>
</evidence>
<gene>
    <name evidence="17" type="ORF">C8R14_1184</name>
</gene>
<sequence>MSTTTVTYLADYRAPEFLIEKTHLTFKLHEGYTDVNSQLTIVRNPHSTHADHLVLHGEQLELLSLAVDEHPLGAGDYQITPQNMTVHNVPEHFILQCKTRIYPEKNTALEGLYRSSGMYCTQCEAEGFRKITYYLDRPDVMSEFETVIIAEEGAFSTMLSNGNCLSDTVYAGKRIVHWHDPFKKPSYLFALVAGNLVCLEDHFSTQSGRQVLLQIYTEAKDSDKCHFAMRSLKKAMCWDEQTYGREYDLDRFMIVAVDDFNMGAMENKGLNIFNTSCVLAHPASTTDAAFQRVERVIGHEYFHNWSGNRITCRDWFQLSLKEGLTVYRDSEFSADTNSRAVKRIEDANVIRSVQFVEDAGPMAHPVRPDSYIEISNFYTVTIYEKGAEVVRMLANILGPEQYRRATDLYFSRFDGQAVTCDDFVQCMEAVSGKDLRQFCLWYSQAGTPQLHISDSYDAARQQYSLTVRQHTPATPGQTEKQALHIPLKIALYGSKGVLALVIDGQNKGTETVLDICQDQQTIIFEQVAENPVPSLLRGFSAPVKIFYAYQLAQLQQLILLDSDGFCRWDAMQSLMRIVLCNAIDGKDNHAEQIMLVDTLKQLLADHASMDVALLACMLDLPSEQYLASLYDKANPTAISQARTQLQQQLAIQLQPELLGCYQTLQDKIQGLSAPAMAARSLRNRALAYLLHINDARYRNLAQLQFAQANNMTDQFAALRALVHTEHAGSTAQEALQAFYQQWQHETLVVNMWFQVQVTRPWGNVLQAVHKLLNHAAFDARNPNKLRAVIAAFTNQNFASFHDRSGKAYQFLADQIADIDQRNPQMAARLLTPLTHWHQFIDEHAILMRKALESLSQCELSKDVYEVVSKSLMN</sequence>
<dbReference type="PANTHER" id="PTHR46322:SF1">
    <property type="entry name" value="PUROMYCIN-SENSITIVE AMINOPEPTIDASE"/>
    <property type="match status" value="1"/>
</dbReference>
<comment type="cofactor">
    <cofactor evidence="2">
        <name>Zn(2+)</name>
        <dbReference type="ChEBI" id="CHEBI:29105"/>
    </cofactor>
</comment>
<feature type="domain" description="Peptidase M1 alanyl aminopeptidase C-terminal" evidence="15">
    <location>
        <begin position="552"/>
        <end position="871"/>
    </location>
</feature>
<keyword evidence="10" id="KW-0862">Zinc</keyword>
<feature type="domain" description="Aminopeptidase N-like N-terminal" evidence="16">
    <location>
        <begin position="40"/>
        <end position="188"/>
    </location>
</feature>
<keyword evidence="6 17" id="KW-0031">Aminopeptidase</keyword>
<dbReference type="InterPro" id="IPR024601">
    <property type="entry name" value="Peptidase_M1_pepN_C"/>
</dbReference>
<dbReference type="NCBIfam" id="TIGR02414">
    <property type="entry name" value="pepN_proteo"/>
    <property type="match status" value="1"/>
</dbReference>
<name>A0ABX5M9A9_9PROT</name>
<dbReference type="Gene3D" id="2.60.40.1730">
    <property type="entry name" value="tricorn interacting facor f3 domain"/>
    <property type="match status" value="1"/>
</dbReference>
<dbReference type="Pfam" id="PF01433">
    <property type="entry name" value="Peptidase_M1"/>
    <property type="match status" value="1"/>
</dbReference>
<keyword evidence="18" id="KW-1185">Reference proteome</keyword>
<dbReference type="EMBL" id="QICQ01000018">
    <property type="protein sequence ID" value="PXV80140.1"/>
    <property type="molecule type" value="Genomic_DNA"/>
</dbReference>
<dbReference type="SUPFAM" id="SSF63737">
    <property type="entry name" value="Leukotriene A4 hydrolase N-terminal domain"/>
    <property type="match status" value="1"/>
</dbReference>
<evidence type="ECO:0000256" key="2">
    <source>
        <dbReference type="ARBA" id="ARBA00001947"/>
    </source>
</evidence>
<dbReference type="Proteomes" id="UP000247780">
    <property type="component" value="Unassembled WGS sequence"/>
</dbReference>
<evidence type="ECO:0000256" key="5">
    <source>
        <dbReference type="ARBA" id="ARBA00015611"/>
    </source>
</evidence>
<keyword evidence="11" id="KW-0482">Metalloprotease</keyword>
<dbReference type="Gene3D" id="2.60.40.1840">
    <property type="match status" value="1"/>
</dbReference>
<dbReference type="InterPro" id="IPR035414">
    <property type="entry name" value="Peptidase_M1_pepN_Ig-like"/>
</dbReference>
<evidence type="ECO:0000256" key="4">
    <source>
        <dbReference type="ARBA" id="ARBA00012564"/>
    </source>
</evidence>
<dbReference type="Gene3D" id="3.30.2010.30">
    <property type="match status" value="1"/>
</dbReference>
<evidence type="ECO:0000256" key="12">
    <source>
        <dbReference type="NCBIfam" id="TIGR02414"/>
    </source>
</evidence>
<evidence type="ECO:0000256" key="9">
    <source>
        <dbReference type="ARBA" id="ARBA00022801"/>
    </source>
</evidence>
<dbReference type="InterPro" id="IPR045357">
    <property type="entry name" value="Aminopeptidase_N-like_N"/>
</dbReference>
<evidence type="ECO:0000313" key="18">
    <source>
        <dbReference type="Proteomes" id="UP000247780"/>
    </source>
</evidence>
<evidence type="ECO:0000313" key="17">
    <source>
        <dbReference type="EMBL" id="PXV80140.1"/>
    </source>
</evidence>
<keyword evidence="9" id="KW-0378">Hydrolase</keyword>
<evidence type="ECO:0000256" key="7">
    <source>
        <dbReference type="ARBA" id="ARBA00022670"/>
    </source>
</evidence>
<dbReference type="GO" id="GO:0004177">
    <property type="term" value="F:aminopeptidase activity"/>
    <property type="evidence" value="ECO:0007669"/>
    <property type="project" value="UniProtKB-KW"/>
</dbReference>
<evidence type="ECO:0000259" key="15">
    <source>
        <dbReference type="Pfam" id="PF17432"/>
    </source>
</evidence>
<reference evidence="17 18" key="1">
    <citation type="submission" date="2018-04" db="EMBL/GenBank/DDBJ databases">
        <title>Active sludge and wastewater microbial communities from Klosterneuburg, Austria.</title>
        <authorList>
            <person name="Wagner M."/>
        </authorList>
    </citation>
    <scope>NUCLEOTIDE SEQUENCE [LARGE SCALE GENOMIC DNA]</scope>
    <source>
        <strain evidence="17 18">Nm 57</strain>
    </source>
</reference>
<evidence type="ECO:0000256" key="6">
    <source>
        <dbReference type="ARBA" id="ARBA00022438"/>
    </source>
</evidence>
<evidence type="ECO:0000256" key="1">
    <source>
        <dbReference type="ARBA" id="ARBA00000098"/>
    </source>
</evidence>